<dbReference type="STRING" id="37659.GCA_000703125_00261"/>
<dbReference type="OrthoDB" id="1683800at2"/>
<protein>
    <submittedName>
        <fullName evidence="1">Coat F domain-containing protein</fullName>
    </submittedName>
</protein>
<dbReference type="Pfam" id="PF07875">
    <property type="entry name" value="Coat_F"/>
    <property type="match status" value="1"/>
</dbReference>
<dbReference type="EMBL" id="PTIS01000012">
    <property type="protein sequence ID" value="PPK47886.1"/>
    <property type="molecule type" value="Genomic_DNA"/>
</dbReference>
<reference evidence="1 2" key="1">
    <citation type="submission" date="2018-02" db="EMBL/GenBank/DDBJ databases">
        <title>Genomic Encyclopedia of Archaeal and Bacterial Type Strains, Phase II (KMG-II): from individual species to whole genera.</title>
        <authorList>
            <person name="Goeker M."/>
        </authorList>
    </citation>
    <scope>NUCLEOTIDE SEQUENCE [LARGE SCALE GENOMIC DNA]</scope>
    <source>
        <strain evidence="1 2">DSM 15099</strain>
    </source>
</reference>
<evidence type="ECO:0000313" key="2">
    <source>
        <dbReference type="Proteomes" id="UP000239863"/>
    </source>
</evidence>
<organism evidence="1 2">
    <name type="scientific">Clostridium algidicarnis DSM 15099</name>
    <dbReference type="NCBI Taxonomy" id="1121295"/>
    <lineage>
        <taxon>Bacteria</taxon>
        <taxon>Bacillati</taxon>
        <taxon>Bacillota</taxon>
        <taxon>Clostridia</taxon>
        <taxon>Eubacteriales</taxon>
        <taxon>Clostridiaceae</taxon>
        <taxon>Clostridium</taxon>
    </lineage>
</organism>
<gene>
    <name evidence="1" type="ORF">BD821_11227</name>
</gene>
<dbReference type="AlphaFoldDB" id="A0A2S6FWP6"/>
<proteinExistence type="predicted"/>
<evidence type="ECO:0000313" key="1">
    <source>
        <dbReference type="EMBL" id="PPK47886.1"/>
    </source>
</evidence>
<name>A0A2S6FWP6_9CLOT</name>
<dbReference type="InterPro" id="IPR012851">
    <property type="entry name" value="Spore_coat_CotF-like"/>
</dbReference>
<dbReference type="RefSeq" id="WP_104410189.1">
    <property type="nucleotide sequence ID" value="NZ_PTIS01000012.1"/>
</dbReference>
<accession>A0A2S6FWP6</accession>
<sequence>MQDKEMVNDVLSMVNSSLTGYASVISQTENQQLRQTIQQIRNCDEEGQYNLFKVASQKGFYKPAAQANPTEVQEVKSQFNY</sequence>
<dbReference type="Proteomes" id="UP000239863">
    <property type="component" value="Unassembled WGS sequence"/>
</dbReference>
<comment type="caution">
    <text evidence="1">The sequence shown here is derived from an EMBL/GenBank/DDBJ whole genome shotgun (WGS) entry which is preliminary data.</text>
</comment>